<dbReference type="EMBL" id="CACVAZ010000117">
    <property type="protein sequence ID" value="CAA6818129.1"/>
    <property type="molecule type" value="Genomic_DNA"/>
</dbReference>
<gene>
    <name evidence="1" type="ORF">HELGO_WM5350</name>
</gene>
<accession>A0A6S6TU06</accession>
<name>A0A6S6TU06_9BACT</name>
<dbReference type="Gene3D" id="3.20.20.70">
    <property type="entry name" value="Aldolase class I"/>
    <property type="match status" value="1"/>
</dbReference>
<dbReference type="SUPFAM" id="SSF51395">
    <property type="entry name" value="FMN-linked oxidoreductases"/>
    <property type="match status" value="1"/>
</dbReference>
<dbReference type="InterPro" id="IPR013785">
    <property type="entry name" value="Aldolase_TIM"/>
</dbReference>
<sequence>MLIYNGPVMIKEINEGLIELLKADGYANISEAIGADFK</sequence>
<evidence type="ECO:0000313" key="1">
    <source>
        <dbReference type="EMBL" id="CAA6818129.1"/>
    </source>
</evidence>
<protein>
    <submittedName>
        <fullName evidence="1">Uncharacterized protein</fullName>
    </submittedName>
</protein>
<proteinExistence type="predicted"/>
<reference evidence="1" key="1">
    <citation type="submission" date="2020-01" db="EMBL/GenBank/DDBJ databases">
        <authorList>
            <person name="Meier V. D."/>
            <person name="Meier V D."/>
        </authorList>
    </citation>
    <scope>NUCLEOTIDE SEQUENCE</scope>
    <source>
        <strain evidence="1">HLG_WM_MAG_02</strain>
    </source>
</reference>
<dbReference type="AlphaFoldDB" id="A0A6S6TU06"/>
<organism evidence="1">
    <name type="scientific">uncultured Sulfurovum sp</name>
    <dbReference type="NCBI Taxonomy" id="269237"/>
    <lineage>
        <taxon>Bacteria</taxon>
        <taxon>Pseudomonadati</taxon>
        <taxon>Campylobacterota</taxon>
        <taxon>Epsilonproteobacteria</taxon>
        <taxon>Campylobacterales</taxon>
        <taxon>Sulfurovaceae</taxon>
        <taxon>Sulfurovum</taxon>
        <taxon>environmental samples</taxon>
    </lineage>
</organism>